<reference evidence="2" key="1">
    <citation type="submission" date="2021-01" db="EMBL/GenBank/DDBJ databases">
        <authorList>
            <person name="Corre E."/>
            <person name="Pelletier E."/>
            <person name="Niang G."/>
            <person name="Scheremetjew M."/>
            <person name="Finn R."/>
            <person name="Kale V."/>
            <person name="Holt S."/>
            <person name="Cochrane G."/>
            <person name="Meng A."/>
            <person name="Brown T."/>
            <person name="Cohen L."/>
        </authorList>
    </citation>
    <scope>NUCLEOTIDE SEQUENCE</scope>
    <source>
        <strain evidence="2">Isolate 1302-5</strain>
    </source>
</reference>
<dbReference type="AlphaFoldDB" id="A0A7S4JZB2"/>
<evidence type="ECO:0000313" key="2">
    <source>
        <dbReference type="EMBL" id="CAE2278762.1"/>
    </source>
</evidence>
<proteinExistence type="predicted"/>
<feature type="region of interest" description="Disordered" evidence="1">
    <location>
        <begin position="1"/>
        <end position="73"/>
    </location>
</feature>
<accession>A0A7S4JZB2</accession>
<gene>
    <name evidence="2" type="ORF">OAUR00152_LOCUS36378</name>
</gene>
<protein>
    <submittedName>
        <fullName evidence="2">Uncharacterized protein</fullName>
    </submittedName>
</protein>
<dbReference type="EMBL" id="HBKQ01052881">
    <property type="protein sequence ID" value="CAE2278762.1"/>
    <property type="molecule type" value="Transcribed_RNA"/>
</dbReference>
<organism evidence="2">
    <name type="scientific">Odontella aurita</name>
    <dbReference type="NCBI Taxonomy" id="265563"/>
    <lineage>
        <taxon>Eukaryota</taxon>
        <taxon>Sar</taxon>
        <taxon>Stramenopiles</taxon>
        <taxon>Ochrophyta</taxon>
        <taxon>Bacillariophyta</taxon>
        <taxon>Mediophyceae</taxon>
        <taxon>Biddulphiophycidae</taxon>
        <taxon>Eupodiscales</taxon>
        <taxon>Odontellaceae</taxon>
        <taxon>Odontella</taxon>
    </lineage>
</organism>
<feature type="compositionally biased region" description="Gly residues" evidence="1">
    <location>
        <begin position="1"/>
        <end position="16"/>
    </location>
</feature>
<sequence>MVAGGEAGGGKGGGEGGEQEDNAIMGFLKKGMKDSSVDGNDGGIMTSSAEDDPAESGDSLVSEGGETEGRRLGEEVARLSREVNVEEAIHIERMVEGAEKKMTFLRAMAEEEMAEEERLRASSSAAGDQS</sequence>
<evidence type="ECO:0000256" key="1">
    <source>
        <dbReference type="SAM" id="MobiDB-lite"/>
    </source>
</evidence>
<name>A0A7S4JZB2_9STRA</name>